<reference evidence="4" key="1">
    <citation type="journal article" date="2021" name="Nat. Commun.">
        <title>Genetic determinants of endophytism in the Arabidopsis root mycobiome.</title>
        <authorList>
            <person name="Mesny F."/>
            <person name="Miyauchi S."/>
            <person name="Thiergart T."/>
            <person name="Pickel B."/>
            <person name="Atanasova L."/>
            <person name="Karlsson M."/>
            <person name="Huettel B."/>
            <person name="Barry K.W."/>
            <person name="Haridas S."/>
            <person name="Chen C."/>
            <person name="Bauer D."/>
            <person name="Andreopoulos W."/>
            <person name="Pangilinan J."/>
            <person name="LaButti K."/>
            <person name="Riley R."/>
            <person name="Lipzen A."/>
            <person name="Clum A."/>
            <person name="Drula E."/>
            <person name="Henrissat B."/>
            <person name="Kohler A."/>
            <person name="Grigoriev I.V."/>
            <person name="Martin F.M."/>
            <person name="Hacquard S."/>
        </authorList>
    </citation>
    <scope>NUCLEOTIDE SEQUENCE</scope>
    <source>
        <strain evidence="4">MPI-CAGE-AT-0021</strain>
    </source>
</reference>
<dbReference type="PANTHER" id="PTHR43180">
    <property type="entry name" value="3-OXOACYL-(ACYL-CARRIER-PROTEIN) REDUCTASE (AFU_ORTHOLOGUE AFUA_6G11210)"/>
    <property type="match status" value="1"/>
</dbReference>
<dbReference type="PANTHER" id="PTHR43180:SF33">
    <property type="entry name" value="15-HYDROXYPROSTAGLANDIN DEHYDROGENASE [NAD(+)]-LIKE"/>
    <property type="match status" value="1"/>
</dbReference>
<comment type="caution">
    <text evidence="4">The sequence shown here is derived from an EMBL/GenBank/DDBJ whole genome shotgun (WGS) entry which is preliminary data.</text>
</comment>
<dbReference type="PROSITE" id="PS00061">
    <property type="entry name" value="ADH_SHORT"/>
    <property type="match status" value="1"/>
</dbReference>
<evidence type="ECO:0000313" key="4">
    <source>
        <dbReference type="EMBL" id="KAH7147147.1"/>
    </source>
</evidence>
<dbReference type="Gene3D" id="3.40.50.720">
    <property type="entry name" value="NAD(P)-binding Rossmann-like Domain"/>
    <property type="match status" value="1"/>
</dbReference>
<keyword evidence="3" id="KW-0560">Oxidoreductase</keyword>
<dbReference type="AlphaFoldDB" id="A0A9P9EXN0"/>
<dbReference type="PRINTS" id="PR00081">
    <property type="entry name" value="GDHRDH"/>
</dbReference>
<dbReference type="Pfam" id="PF00106">
    <property type="entry name" value="adh_short"/>
    <property type="match status" value="1"/>
</dbReference>
<evidence type="ECO:0000256" key="3">
    <source>
        <dbReference type="ARBA" id="ARBA00023002"/>
    </source>
</evidence>
<dbReference type="GO" id="GO:0016491">
    <property type="term" value="F:oxidoreductase activity"/>
    <property type="evidence" value="ECO:0007669"/>
    <property type="project" value="UniProtKB-KW"/>
</dbReference>
<dbReference type="OrthoDB" id="5371740at2759"/>
<dbReference type="InterPro" id="IPR036291">
    <property type="entry name" value="NAD(P)-bd_dom_sf"/>
</dbReference>
<gene>
    <name evidence="4" type="ORF">B0J13DRAFT_441417</name>
</gene>
<organism evidence="4 5">
    <name type="scientific">Dactylonectria estremocensis</name>
    <dbReference type="NCBI Taxonomy" id="1079267"/>
    <lineage>
        <taxon>Eukaryota</taxon>
        <taxon>Fungi</taxon>
        <taxon>Dikarya</taxon>
        <taxon>Ascomycota</taxon>
        <taxon>Pezizomycotina</taxon>
        <taxon>Sordariomycetes</taxon>
        <taxon>Hypocreomycetidae</taxon>
        <taxon>Hypocreales</taxon>
        <taxon>Nectriaceae</taxon>
        <taxon>Dactylonectria</taxon>
    </lineage>
</organism>
<evidence type="ECO:0000256" key="1">
    <source>
        <dbReference type="ARBA" id="ARBA00006484"/>
    </source>
</evidence>
<dbReference type="Proteomes" id="UP000717696">
    <property type="component" value="Unassembled WGS sequence"/>
</dbReference>
<protein>
    <recommendedName>
        <fullName evidence="6">NAD(P)-binding protein</fullName>
    </recommendedName>
</protein>
<evidence type="ECO:0000256" key="2">
    <source>
        <dbReference type="ARBA" id="ARBA00022857"/>
    </source>
</evidence>
<dbReference type="SUPFAM" id="SSF51735">
    <property type="entry name" value="NAD(P)-binding Rossmann-fold domains"/>
    <property type="match status" value="1"/>
</dbReference>
<proteinExistence type="inferred from homology"/>
<keyword evidence="5" id="KW-1185">Reference proteome</keyword>
<accession>A0A9P9EXN0</accession>
<evidence type="ECO:0000313" key="5">
    <source>
        <dbReference type="Proteomes" id="UP000717696"/>
    </source>
</evidence>
<evidence type="ECO:0008006" key="6">
    <source>
        <dbReference type="Google" id="ProtNLM"/>
    </source>
</evidence>
<dbReference type="InterPro" id="IPR020904">
    <property type="entry name" value="Sc_DH/Rdtase_CS"/>
</dbReference>
<dbReference type="EMBL" id="JAGMUU010000008">
    <property type="protein sequence ID" value="KAH7147147.1"/>
    <property type="molecule type" value="Genomic_DNA"/>
</dbReference>
<dbReference type="InterPro" id="IPR002347">
    <property type="entry name" value="SDR_fam"/>
</dbReference>
<keyword evidence="2" id="KW-0521">NADP</keyword>
<comment type="similarity">
    <text evidence="1">Belongs to the short-chain dehydrogenases/reductases (SDR) family.</text>
</comment>
<name>A0A9P9EXN0_9HYPO</name>
<sequence>MALLKKVTDEELASLKGKTIIITGGGSGIGKAAANLAYAAGANIVIADLSNDVGASLSKEFPERMIFVKADVSKWSEVLDIFKKTWDHFGAIDVVLSNAGTHAFETLHDETLDDDGYPIAPSLKSFEVNLHSAAYCTKAAVHFFKKQPQKKCQLVFTGSAASLIDTPPLYLYCAGKAGVLGLMRGMRLGLPSDNMSVNMVAPWMTVTPAMPDWIKEKWGELPTNDTVGVAKALLLPAIRTHTNGKTLWVAGNDIVEIEDALHEAQPQWLGAKLSADVDEGQLRLGIGASNK</sequence>